<dbReference type="AlphaFoldDB" id="A0A9W5TBD5"/>
<feature type="domain" description="Methionyl/Valyl/Leucyl/Isoleucyl-tRNA synthetase anticodon-binding" evidence="11">
    <location>
        <begin position="918"/>
        <end position="1057"/>
    </location>
</feature>
<dbReference type="InterPro" id="IPR002301">
    <property type="entry name" value="Ile-tRNA-ligase"/>
</dbReference>
<evidence type="ECO:0000256" key="8">
    <source>
        <dbReference type="SAM" id="MobiDB-lite"/>
    </source>
</evidence>
<dbReference type="InterPro" id="IPR009080">
    <property type="entry name" value="tRNAsynth_Ia_anticodon-bd"/>
</dbReference>
<gene>
    <name evidence="12" type="ORF">BaOVIS_022690</name>
</gene>
<dbReference type="SUPFAM" id="SSF52374">
    <property type="entry name" value="Nucleotidylyl transferase"/>
    <property type="match status" value="1"/>
</dbReference>
<feature type="signal peptide" evidence="9">
    <location>
        <begin position="1"/>
        <end position="19"/>
    </location>
</feature>
<dbReference type="InterPro" id="IPR033708">
    <property type="entry name" value="Anticodon_Ile_BEm"/>
</dbReference>
<dbReference type="InterPro" id="IPR014729">
    <property type="entry name" value="Rossmann-like_a/b/a_fold"/>
</dbReference>
<dbReference type="GO" id="GO:0002161">
    <property type="term" value="F:aminoacyl-tRNA deacylase activity"/>
    <property type="evidence" value="ECO:0007669"/>
    <property type="project" value="InterPro"/>
</dbReference>
<dbReference type="GO" id="GO:0000049">
    <property type="term" value="F:tRNA binding"/>
    <property type="evidence" value="ECO:0007669"/>
    <property type="project" value="InterPro"/>
</dbReference>
<feature type="region of interest" description="Disordered" evidence="8">
    <location>
        <begin position="46"/>
        <end position="74"/>
    </location>
</feature>
<evidence type="ECO:0000256" key="9">
    <source>
        <dbReference type="SAM" id="SignalP"/>
    </source>
</evidence>
<dbReference type="CDD" id="cd07960">
    <property type="entry name" value="Anticodon_Ia_Ile_BEm"/>
    <property type="match status" value="1"/>
</dbReference>
<accession>A0A9W5TBD5</accession>
<dbReference type="InterPro" id="IPR013155">
    <property type="entry name" value="M/V/L/I-tRNA-synth_anticd-bd"/>
</dbReference>
<keyword evidence="13" id="KW-1185">Reference proteome</keyword>
<proteinExistence type="predicted"/>
<dbReference type="GO" id="GO:0004822">
    <property type="term" value="F:isoleucine-tRNA ligase activity"/>
    <property type="evidence" value="ECO:0007669"/>
    <property type="project" value="UniProtKB-EC"/>
</dbReference>
<keyword evidence="4" id="KW-0067">ATP-binding</keyword>
<organism evidence="12 13">
    <name type="scientific">Babesia ovis</name>
    <dbReference type="NCBI Taxonomy" id="5869"/>
    <lineage>
        <taxon>Eukaryota</taxon>
        <taxon>Sar</taxon>
        <taxon>Alveolata</taxon>
        <taxon>Apicomplexa</taxon>
        <taxon>Aconoidasida</taxon>
        <taxon>Piroplasmida</taxon>
        <taxon>Babesiidae</taxon>
        <taxon>Babesia</taxon>
    </lineage>
</organism>
<comment type="caution">
    <text evidence="12">The sequence shown here is derived from an EMBL/GenBank/DDBJ whole genome shotgun (WGS) entry which is preliminary data.</text>
</comment>
<name>A0A9W5TBD5_BABOV</name>
<evidence type="ECO:0000256" key="4">
    <source>
        <dbReference type="ARBA" id="ARBA00022840"/>
    </source>
</evidence>
<dbReference type="EMBL" id="BLIY01000017">
    <property type="protein sequence ID" value="GFE54865.1"/>
    <property type="molecule type" value="Genomic_DNA"/>
</dbReference>
<evidence type="ECO:0000256" key="7">
    <source>
        <dbReference type="ARBA" id="ARBA00032665"/>
    </source>
</evidence>
<sequence length="1212" mass="137555">MLPRVLALILLAFFTQLACDSYVLQDKRAIQWDTLGPNRNTRAAKYTNARGRQEHPGVEPTLASSDEGATAEPSDEAIKGTLNLPVALWPKRSHFSRASIERQIRIQKFWKDHDVYRLLLERRLSAFGLKGLSDSRVTQRTSVILDGPPYANGFAHYGHFLNKTIKDVLLRASLLDGKLALYLPGWDCHGVPIESKVLDTSGYKLGEVRNGMTDAGVPRAVEIRQRCSQVATQSIDSQMSAFETAGVWGFWKDYYATYHFYYERHVMDAFNQLLERKLVYRARCPQHYSAKSGSVLSYAELQSKKLDILTALVGFELVDTTRVMEALDFHRPLADVRMVCWTTMPWTIPANRGLLINALSEYDVYYRQGTIYVLNNNEDIGIFLPKEYVGRLSGSLFVGSEVLNPVTAETYVVHDHLGVVEDKGTGIIHAAPAHGLVDFRMLSSNAGLTIKDIFDNDPNTICNIIDEDERFYDGVHPLLNGLSIHELDSEKLGAILGPALIQTKIENLPVDVDGRFGNRTHVRLTKQWCLSLLERKACLPKLEDMKIYPDASRNYLRNIIANRSQDWCLSRQRIWGTPIPITFVDADALENPDLARLYNIDDQLPGTMKGEYCLKVDIDTLPHYELGDRVFRKLDYRSDTMDVWFESALAQRVTIYRLREILADMSKNALGQSRYEFHGLTPEYVVEGQDQFRGWYQSSLLVNSLLGGVEQGCPLARHVITHGFVNDETGQKLSKRNQHLCNTSNVVSSEATQGKSDQSAVSCDSTDNTAIVNDGVVEIAKDSYSTTSCVDNTEQQAFNNTTGVRQRCDTENKTNNSVPASVSSDLMQMLGSEYYEDPELIDLDDPQCVGADVLRLWACSSDFLQKDIYLNKDNLAEARDLARKVTNFFKYAIGVTHDCKVKNDRCRIRVKYFNALDIYMLKLSYALVSEARTYFREGCLHKVVRALEMYLTRFSNIYITYSKDRLYCDVKNGWSRTCAQIILRKIMRNVLAVVAPIMPHMAEDVYQSMYNLHPPVKRKDMSTVKSVFGDRWLRLPAYLQRVDVEQRVEEALELRNLVNQFGLKREDKELLIVCDSDDVITRMLDFETNMRIDLRLLLGVANVRLMLNSKRQVPSGTSVRGNGYTLFLQPISYHKCRRCWLYREDVSDGFCERCGSICAMPNSGDATHDGSEPIDTPAVDDIVNSHPEDGDDYILTDADNALVEEDEYFDLD</sequence>
<evidence type="ECO:0000256" key="1">
    <source>
        <dbReference type="ARBA" id="ARBA00013165"/>
    </source>
</evidence>
<dbReference type="OrthoDB" id="10264412at2759"/>
<protein>
    <recommendedName>
        <fullName evidence="1">isoleucine--tRNA ligase</fullName>
        <ecNumber evidence="1">6.1.1.5</ecNumber>
    </recommendedName>
    <alternativeName>
        <fullName evidence="7">Isoleucyl-tRNA synthetase</fullName>
    </alternativeName>
</protein>
<evidence type="ECO:0000256" key="2">
    <source>
        <dbReference type="ARBA" id="ARBA00022598"/>
    </source>
</evidence>
<evidence type="ECO:0000256" key="6">
    <source>
        <dbReference type="ARBA" id="ARBA00023146"/>
    </source>
</evidence>
<dbReference type="InterPro" id="IPR050081">
    <property type="entry name" value="Ile-tRNA_ligase"/>
</dbReference>
<dbReference type="PANTHER" id="PTHR42765">
    <property type="entry name" value="SOLEUCYL-TRNA SYNTHETASE"/>
    <property type="match status" value="1"/>
</dbReference>
<dbReference type="Pfam" id="PF00133">
    <property type="entry name" value="tRNA-synt_1"/>
    <property type="match status" value="1"/>
</dbReference>
<dbReference type="PANTHER" id="PTHR42765:SF1">
    <property type="entry name" value="ISOLEUCINE--TRNA LIGASE, MITOCHONDRIAL"/>
    <property type="match status" value="1"/>
</dbReference>
<keyword evidence="2" id="KW-0436">Ligase</keyword>
<evidence type="ECO:0000313" key="13">
    <source>
        <dbReference type="Proteomes" id="UP001057455"/>
    </source>
</evidence>
<evidence type="ECO:0000313" key="12">
    <source>
        <dbReference type="EMBL" id="GFE54865.1"/>
    </source>
</evidence>
<dbReference type="GO" id="GO:0005739">
    <property type="term" value="C:mitochondrion"/>
    <property type="evidence" value="ECO:0007669"/>
    <property type="project" value="TreeGrafter"/>
</dbReference>
<keyword evidence="6" id="KW-0030">Aminoacyl-tRNA synthetase</keyword>
<evidence type="ECO:0000259" key="11">
    <source>
        <dbReference type="Pfam" id="PF08264"/>
    </source>
</evidence>
<feature type="domain" description="Aminoacyl-tRNA synthetase class Ia" evidence="10">
    <location>
        <begin position="138"/>
        <end position="865"/>
    </location>
</feature>
<dbReference type="Proteomes" id="UP001057455">
    <property type="component" value="Unassembled WGS sequence"/>
</dbReference>
<reference evidence="12" key="1">
    <citation type="submission" date="2019-12" db="EMBL/GenBank/DDBJ databases">
        <title>Genome sequence of Babesia ovis.</title>
        <authorList>
            <person name="Yamagishi J."/>
            <person name="Sevinc F."/>
            <person name="Xuan X."/>
        </authorList>
    </citation>
    <scope>NUCLEOTIDE SEQUENCE</scope>
    <source>
        <strain evidence="12">Selcuk</strain>
    </source>
</reference>
<evidence type="ECO:0000256" key="5">
    <source>
        <dbReference type="ARBA" id="ARBA00022917"/>
    </source>
</evidence>
<keyword evidence="9" id="KW-0732">Signal</keyword>
<dbReference type="GO" id="GO:0005524">
    <property type="term" value="F:ATP binding"/>
    <property type="evidence" value="ECO:0007669"/>
    <property type="project" value="UniProtKB-KW"/>
</dbReference>
<feature type="chain" id="PRO_5040859172" description="isoleucine--tRNA ligase" evidence="9">
    <location>
        <begin position="20"/>
        <end position="1212"/>
    </location>
</feature>
<dbReference type="PRINTS" id="PR00984">
    <property type="entry name" value="TRNASYNTHILE"/>
</dbReference>
<dbReference type="InterPro" id="IPR009008">
    <property type="entry name" value="Val/Leu/Ile-tRNA-synth_edit"/>
</dbReference>
<keyword evidence="3" id="KW-0547">Nucleotide-binding</keyword>
<dbReference type="Gene3D" id="3.40.50.620">
    <property type="entry name" value="HUPs"/>
    <property type="match status" value="2"/>
</dbReference>
<evidence type="ECO:0000259" key="10">
    <source>
        <dbReference type="Pfam" id="PF00133"/>
    </source>
</evidence>
<dbReference type="EC" id="6.1.1.5" evidence="1"/>
<dbReference type="GO" id="GO:0006428">
    <property type="term" value="P:isoleucyl-tRNA aminoacylation"/>
    <property type="evidence" value="ECO:0007669"/>
    <property type="project" value="InterPro"/>
</dbReference>
<dbReference type="Pfam" id="PF08264">
    <property type="entry name" value="Anticodon_1"/>
    <property type="match status" value="1"/>
</dbReference>
<dbReference type="SUPFAM" id="SSF50677">
    <property type="entry name" value="ValRS/IleRS/LeuRS editing domain"/>
    <property type="match status" value="1"/>
</dbReference>
<evidence type="ECO:0000256" key="3">
    <source>
        <dbReference type="ARBA" id="ARBA00022741"/>
    </source>
</evidence>
<dbReference type="InterPro" id="IPR002300">
    <property type="entry name" value="aa-tRNA-synth_Ia"/>
</dbReference>
<dbReference type="Gene3D" id="3.90.740.10">
    <property type="entry name" value="Valyl/Leucyl/Isoleucyl-tRNA synthetase, editing domain"/>
    <property type="match status" value="1"/>
</dbReference>
<dbReference type="GO" id="GO:0032543">
    <property type="term" value="P:mitochondrial translation"/>
    <property type="evidence" value="ECO:0007669"/>
    <property type="project" value="TreeGrafter"/>
</dbReference>
<dbReference type="Gene3D" id="1.10.730.20">
    <property type="match status" value="1"/>
</dbReference>
<dbReference type="SUPFAM" id="SSF47323">
    <property type="entry name" value="Anticodon-binding domain of a subclass of class I aminoacyl-tRNA synthetases"/>
    <property type="match status" value="1"/>
</dbReference>
<keyword evidence="5" id="KW-0648">Protein biosynthesis</keyword>